<sequence>MGYHEVGGGGGGGGGWGGGGGGGGGGFGGGGVFFGGGGGGVAKKRPRDGLNLRDVIRYESFKYKYNWFNFQNSEVKQYLDRSRGTQR</sequence>
<protein>
    <submittedName>
        <fullName evidence="2">Uncharacterized protein</fullName>
    </submittedName>
</protein>
<dbReference type="EMBL" id="CALOZG010000029">
    <property type="protein sequence ID" value="CAH4033535.1"/>
    <property type="molecule type" value="Genomic_DNA"/>
</dbReference>
<comment type="caution">
    <text evidence="2">The sequence shown here is derived from an EMBL/GenBank/DDBJ whole genome shotgun (WGS) entry which is preliminary data.</text>
</comment>
<dbReference type="AlphaFoldDB" id="A0A9P0TJT7"/>
<organism evidence="2 3">
    <name type="scientific">Pieris brassicae</name>
    <name type="common">White butterfly</name>
    <name type="synonym">Large white butterfly</name>
    <dbReference type="NCBI Taxonomy" id="7116"/>
    <lineage>
        <taxon>Eukaryota</taxon>
        <taxon>Metazoa</taxon>
        <taxon>Ecdysozoa</taxon>
        <taxon>Arthropoda</taxon>
        <taxon>Hexapoda</taxon>
        <taxon>Insecta</taxon>
        <taxon>Pterygota</taxon>
        <taxon>Neoptera</taxon>
        <taxon>Endopterygota</taxon>
        <taxon>Lepidoptera</taxon>
        <taxon>Glossata</taxon>
        <taxon>Ditrysia</taxon>
        <taxon>Papilionoidea</taxon>
        <taxon>Pieridae</taxon>
        <taxon>Pierinae</taxon>
        <taxon>Pieris</taxon>
    </lineage>
</organism>
<gene>
    <name evidence="2" type="ORF">PIBRA_LOCUS9811</name>
</gene>
<accession>A0A9P0TJT7</accession>
<keyword evidence="3" id="KW-1185">Reference proteome</keyword>
<evidence type="ECO:0000313" key="2">
    <source>
        <dbReference type="EMBL" id="CAH4033535.1"/>
    </source>
</evidence>
<name>A0A9P0TJT7_PIEBR</name>
<reference evidence="2" key="1">
    <citation type="submission" date="2022-05" db="EMBL/GenBank/DDBJ databases">
        <authorList>
            <person name="Okamura Y."/>
        </authorList>
    </citation>
    <scope>NUCLEOTIDE SEQUENCE</scope>
</reference>
<proteinExistence type="predicted"/>
<evidence type="ECO:0000313" key="3">
    <source>
        <dbReference type="Proteomes" id="UP001152562"/>
    </source>
</evidence>
<feature type="region of interest" description="Disordered" evidence="1">
    <location>
        <begin position="1"/>
        <end position="20"/>
    </location>
</feature>
<evidence type="ECO:0000256" key="1">
    <source>
        <dbReference type="SAM" id="MobiDB-lite"/>
    </source>
</evidence>
<dbReference type="Proteomes" id="UP001152562">
    <property type="component" value="Unassembled WGS sequence"/>
</dbReference>